<dbReference type="PANTHER" id="PTHR11702">
    <property type="entry name" value="DEVELOPMENTALLY REGULATED GTP-BINDING PROTEIN-RELATED"/>
    <property type="match status" value="1"/>
</dbReference>
<feature type="compositionally biased region" description="Basic residues" evidence="1">
    <location>
        <begin position="93"/>
        <end position="129"/>
    </location>
</feature>
<feature type="region of interest" description="Disordered" evidence="1">
    <location>
        <begin position="59"/>
        <end position="442"/>
    </location>
</feature>
<feature type="compositionally biased region" description="Basic residues" evidence="1">
    <location>
        <begin position="282"/>
        <end position="296"/>
    </location>
</feature>
<sequence>MTTFVDRVELHVAAGSGGHGCASVHREKFKPLGGPDGGNGGRGGDVILVVDQSVTTLLRVPPQPAPQGHQRQARRGRPPLRQGRQRPGPAGPGRHRRPRQAGQRPRRPDRRGHHLHRRPGRPRRPRQRGPRLGPPQGPRLRAAGRARPRRGRRPGAEDRRGRGPRRLPQRGQVVADLGALGRQAEDRRLPVHHPGAQPRRGDGRFDRLHHRGRARSDPGRQPGQGPRPGVPAPRRALLGAGARPGHRGAGVRARPADRPRRHRGRARRVRRPGGPAPARRPQQGRHPRRQGPRGHHPPGPGGPRLPGLRGVGHRPSRPQGAVVRPRGHRRGGPGGQAEGRGDQDRHPPEGRGRRGLQGRRRGRFLPRRGREATALGPPDRLQQRRGRGLSRRPAEPPRCRGGAGEGGRPRGRRGRHRPRGQRGRLRLGAHAGGGRRDAGPPR</sequence>
<organism evidence="3 4">
    <name type="scientific">Streptomyces himastatinicus ATCC 53653</name>
    <dbReference type="NCBI Taxonomy" id="457427"/>
    <lineage>
        <taxon>Bacteria</taxon>
        <taxon>Bacillati</taxon>
        <taxon>Actinomycetota</taxon>
        <taxon>Actinomycetes</taxon>
        <taxon>Kitasatosporales</taxon>
        <taxon>Streptomycetaceae</taxon>
        <taxon>Streptomyces</taxon>
        <taxon>Streptomyces violaceusniger group</taxon>
    </lineage>
</organism>
<dbReference type="GO" id="GO:0005525">
    <property type="term" value="F:GTP binding"/>
    <property type="evidence" value="ECO:0007669"/>
    <property type="project" value="InterPro"/>
</dbReference>
<feature type="compositionally biased region" description="Low complexity" evidence="1">
    <location>
        <begin position="272"/>
        <end position="281"/>
    </location>
</feature>
<evidence type="ECO:0000313" key="4">
    <source>
        <dbReference type="Proteomes" id="UP000003963"/>
    </source>
</evidence>
<reference evidence="3 4" key="1">
    <citation type="submission" date="2009-02" db="EMBL/GenBank/DDBJ databases">
        <title>Annotation of Streptomyces hygroscopicus strain ATCC 53653.</title>
        <authorList>
            <consortium name="The Broad Institute Genome Sequencing Platform"/>
            <consortium name="Broad Institute Microbial Sequencing Center"/>
            <person name="Fischbach M."/>
            <person name="Godfrey P."/>
            <person name="Ward D."/>
            <person name="Young S."/>
            <person name="Zeng Q."/>
            <person name="Koehrsen M."/>
            <person name="Alvarado L."/>
            <person name="Berlin A.M."/>
            <person name="Bochicchio J."/>
            <person name="Borenstein D."/>
            <person name="Chapman S.B."/>
            <person name="Chen Z."/>
            <person name="Engels R."/>
            <person name="Freedman E."/>
            <person name="Gellesch M."/>
            <person name="Goldberg J."/>
            <person name="Griggs A."/>
            <person name="Gujja S."/>
            <person name="Heilman E.R."/>
            <person name="Heiman D.I."/>
            <person name="Hepburn T.A."/>
            <person name="Howarth C."/>
            <person name="Jen D."/>
            <person name="Larson L."/>
            <person name="Lewis B."/>
            <person name="Mehta T."/>
            <person name="Park D."/>
            <person name="Pearson M."/>
            <person name="Richards J."/>
            <person name="Roberts A."/>
            <person name="Saif S."/>
            <person name="Shea T.D."/>
            <person name="Shenoy N."/>
            <person name="Sisk P."/>
            <person name="Stolte C."/>
            <person name="Sykes S.N."/>
            <person name="Thomson T."/>
            <person name="Walk T."/>
            <person name="White J."/>
            <person name="Yandava C."/>
            <person name="Straight P."/>
            <person name="Clardy J."/>
            <person name="Hung D."/>
            <person name="Kolter R."/>
            <person name="Mekalanos J."/>
            <person name="Walker S."/>
            <person name="Walsh C.T."/>
            <person name="Wieland-Brown L.C."/>
            <person name="Haas B."/>
            <person name="Nusbaum C."/>
            <person name="Birren B."/>
        </authorList>
    </citation>
    <scope>NUCLEOTIDE SEQUENCE [LARGE SCALE GENOMIC DNA]</scope>
    <source>
        <strain evidence="3 4">ATCC 53653</strain>
    </source>
</reference>
<dbReference type="HOGENOM" id="CLU_619503_0_0_11"/>
<evidence type="ECO:0000313" key="3">
    <source>
        <dbReference type="EMBL" id="EFL26149.1"/>
    </source>
</evidence>
<dbReference type="InterPro" id="IPR045086">
    <property type="entry name" value="OBG_GTPase"/>
</dbReference>
<proteinExistence type="predicted"/>
<name>D9WRM9_9ACTN</name>
<dbReference type="STRING" id="457427.SSOG_05863"/>
<feature type="compositionally biased region" description="Low complexity" evidence="1">
    <location>
        <begin position="232"/>
        <end position="243"/>
    </location>
</feature>
<dbReference type="Proteomes" id="UP000003963">
    <property type="component" value="Unassembled WGS sequence"/>
</dbReference>
<dbReference type="Pfam" id="PF01018">
    <property type="entry name" value="GTP1_OBG"/>
    <property type="match status" value="1"/>
</dbReference>
<dbReference type="Gene3D" id="2.70.210.12">
    <property type="entry name" value="GTP1/OBG domain"/>
    <property type="match status" value="1"/>
</dbReference>
<feature type="compositionally biased region" description="Basic and acidic residues" evidence="1">
    <location>
        <begin position="339"/>
        <end position="352"/>
    </location>
</feature>
<dbReference type="PROSITE" id="PS51883">
    <property type="entry name" value="OBG"/>
    <property type="match status" value="1"/>
</dbReference>
<feature type="compositionally biased region" description="Basic residues" evidence="1">
    <location>
        <begin position="353"/>
        <end position="367"/>
    </location>
</feature>
<dbReference type="EMBL" id="GG657754">
    <property type="protein sequence ID" value="EFL26149.1"/>
    <property type="molecule type" value="Genomic_DNA"/>
</dbReference>
<dbReference type="SUPFAM" id="SSF82051">
    <property type="entry name" value="Obg GTP-binding protein N-terminal domain"/>
    <property type="match status" value="1"/>
</dbReference>
<feature type="compositionally biased region" description="Basic residues" evidence="1">
    <location>
        <begin position="259"/>
        <end position="271"/>
    </location>
</feature>
<feature type="compositionally biased region" description="Basic residues" evidence="1">
    <location>
        <begin position="142"/>
        <end position="153"/>
    </location>
</feature>
<accession>D9WRM9</accession>
<evidence type="ECO:0000259" key="2">
    <source>
        <dbReference type="PROSITE" id="PS51883"/>
    </source>
</evidence>
<evidence type="ECO:0000256" key="1">
    <source>
        <dbReference type="SAM" id="MobiDB-lite"/>
    </source>
</evidence>
<gene>
    <name evidence="3" type="ORF">SSOG_05863</name>
</gene>
<protein>
    <submittedName>
        <fullName evidence="3">GTP-binding protein</fullName>
    </submittedName>
</protein>
<dbReference type="GO" id="GO:0042254">
    <property type="term" value="P:ribosome biogenesis"/>
    <property type="evidence" value="ECO:0007669"/>
    <property type="project" value="UniProtKB-UniRule"/>
</dbReference>
<dbReference type="PANTHER" id="PTHR11702:SF31">
    <property type="entry name" value="MITOCHONDRIAL RIBOSOME-ASSOCIATED GTPASE 2"/>
    <property type="match status" value="1"/>
</dbReference>
<dbReference type="InterPro" id="IPR036726">
    <property type="entry name" value="GTP1_OBG_dom_sf"/>
</dbReference>
<feature type="compositionally biased region" description="Basic residues" evidence="1">
    <location>
        <begin position="409"/>
        <end position="427"/>
    </location>
</feature>
<feature type="compositionally biased region" description="Low complexity" evidence="1">
    <location>
        <begin position="79"/>
        <end position="88"/>
    </location>
</feature>
<keyword evidence="4" id="KW-1185">Reference proteome</keyword>
<feature type="domain" description="Obg" evidence="2">
    <location>
        <begin position="2"/>
        <end position="64"/>
    </location>
</feature>
<dbReference type="GO" id="GO:0003924">
    <property type="term" value="F:GTPase activity"/>
    <property type="evidence" value="ECO:0007669"/>
    <property type="project" value="InterPro"/>
</dbReference>
<dbReference type="AlphaFoldDB" id="D9WRM9"/>
<dbReference type="InterPro" id="IPR006169">
    <property type="entry name" value="GTP1_OBG_dom"/>
</dbReference>